<protein>
    <submittedName>
        <fullName evidence="1">Uncharacterized protein</fullName>
    </submittedName>
</protein>
<gene>
    <name evidence="1" type="ORF">E2C01_042777</name>
</gene>
<dbReference type="Proteomes" id="UP000324222">
    <property type="component" value="Unassembled WGS sequence"/>
</dbReference>
<evidence type="ECO:0000313" key="1">
    <source>
        <dbReference type="EMBL" id="MPC48990.1"/>
    </source>
</evidence>
<dbReference type="AlphaFoldDB" id="A0A5B7FMN6"/>
<comment type="caution">
    <text evidence="1">The sequence shown here is derived from an EMBL/GenBank/DDBJ whole genome shotgun (WGS) entry which is preliminary data.</text>
</comment>
<evidence type="ECO:0000313" key="2">
    <source>
        <dbReference type="Proteomes" id="UP000324222"/>
    </source>
</evidence>
<accession>A0A5B7FMN6</accession>
<name>A0A5B7FMN6_PORTR</name>
<dbReference type="EMBL" id="VSRR010008594">
    <property type="protein sequence ID" value="MPC48990.1"/>
    <property type="molecule type" value="Genomic_DNA"/>
</dbReference>
<keyword evidence="2" id="KW-1185">Reference proteome</keyword>
<reference evidence="1 2" key="1">
    <citation type="submission" date="2019-05" db="EMBL/GenBank/DDBJ databases">
        <title>Another draft genome of Portunus trituberculatus and its Hox gene families provides insights of decapod evolution.</title>
        <authorList>
            <person name="Jeong J.-H."/>
            <person name="Song I."/>
            <person name="Kim S."/>
            <person name="Choi T."/>
            <person name="Kim D."/>
            <person name="Ryu S."/>
            <person name="Kim W."/>
        </authorList>
    </citation>
    <scope>NUCLEOTIDE SEQUENCE [LARGE SCALE GENOMIC DNA]</scope>
    <source>
        <tissue evidence="1">Muscle</tissue>
    </source>
</reference>
<sequence>MVIPSCSRNPPPPPSQLEAVPYPYHIIICYFYPPSHQTTTTSVWQCDSLHLRPLDAERSRLNSRLRGIHVDIPVLSDIIWGWLSLAAGSWNS</sequence>
<organism evidence="1 2">
    <name type="scientific">Portunus trituberculatus</name>
    <name type="common">Swimming crab</name>
    <name type="synonym">Neptunus trituberculatus</name>
    <dbReference type="NCBI Taxonomy" id="210409"/>
    <lineage>
        <taxon>Eukaryota</taxon>
        <taxon>Metazoa</taxon>
        <taxon>Ecdysozoa</taxon>
        <taxon>Arthropoda</taxon>
        <taxon>Crustacea</taxon>
        <taxon>Multicrustacea</taxon>
        <taxon>Malacostraca</taxon>
        <taxon>Eumalacostraca</taxon>
        <taxon>Eucarida</taxon>
        <taxon>Decapoda</taxon>
        <taxon>Pleocyemata</taxon>
        <taxon>Brachyura</taxon>
        <taxon>Eubrachyura</taxon>
        <taxon>Portunoidea</taxon>
        <taxon>Portunidae</taxon>
        <taxon>Portuninae</taxon>
        <taxon>Portunus</taxon>
    </lineage>
</organism>
<proteinExistence type="predicted"/>